<proteinExistence type="predicted"/>
<keyword evidence="1" id="KW-0808">Transferase</keyword>
<dbReference type="AlphaFoldDB" id="A0A7W9QGT2"/>
<organism evidence="1 2">
    <name type="scientific">Streptomyces zagrosensis</name>
    <dbReference type="NCBI Taxonomy" id="1042984"/>
    <lineage>
        <taxon>Bacteria</taxon>
        <taxon>Bacillati</taxon>
        <taxon>Actinomycetota</taxon>
        <taxon>Actinomycetes</taxon>
        <taxon>Kitasatosporales</taxon>
        <taxon>Streptomycetaceae</taxon>
        <taxon>Streptomyces</taxon>
    </lineage>
</organism>
<name>A0A7W9QGT2_9ACTN</name>
<dbReference type="InterPro" id="IPR011009">
    <property type="entry name" value="Kinase-like_dom_sf"/>
</dbReference>
<keyword evidence="2" id="KW-1185">Reference proteome</keyword>
<dbReference type="EC" id="2.7.1.72" evidence="1"/>
<gene>
    <name evidence="1" type="ORF">FHS42_007114</name>
</gene>
<dbReference type="SUPFAM" id="SSF56112">
    <property type="entry name" value="Protein kinase-like (PK-like)"/>
    <property type="match status" value="1"/>
</dbReference>
<sequence>MAAAPQDSDPEHTGVHIEPPQSLVRALQAEHGNAGQAWLATVPERVGRLLARWELAADRVWAPGGRASLLVSVRQADNTPAMLKLSMVTERAEHEQAALSHWDGSGAVQVLRSEPADGALLLERLHGEVSLRSLPEPKSMLEAAETVRRLWVPPPAGHVFPTVTERTTRHASTLRESRDRPWATDAGPLIDEALAAHAELTATSPEELLLHGDYQQGKVLAGDRAPWLAIAPKPVAGERAYDLAWLTRDRLDTLIALPGAANAARRRVNKLADSLELDRDRLRGWTLFRSVVAGVHRLTRGQREDGELLLEFAGWL</sequence>
<dbReference type="EMBL" id="JACHJL010000032">
    <property type="protein sequence ID" value="MBB5940016.1"/>
    <property type="molecule type" value="Genomic_DNA"/>
</dbReference>
<reference evidence="1 2" key="1">
    <citation type="submission" date="2020-08" db="EMBL/GenBank/DDBJ databases">
        <title>Genomic Encyclopedia of Type Strains, Phase III (KMG-III): the genomes of soil and plant-associated and newly described type strains.</title>
        <authorList>
            <person name="Whitman W."/>
        </authorList>
    </citation>
    <scope>NUCLEOTIDE SEQUENCE [LARGE SCALE GENOMIC DNA]</scope>
    <source>
        <strain evidence="1 2">CECT 8305</strain>
    </source>
</reference>
<comment type="caution">
    <text evidence="1">The sequence shown here is derived from an EMBL/GenBank/DDBJ whole genome shotgun (WGS) entry which is preliminary data.</text>
</comment>
<dbReference type="Pfam" id="PF04655">
    <property type="entry name" value="APH_6_hur"/>
    <property type="match status" value="1"/>
</dbReference>
<keyword evidence="1" id="KW-0418">Kinase</keyword>
<accession>A0A7W9QGT2</accession>
<protein>
    <submittedName>
        <fullName evidence="1">Streptomycin 6-kinase</fullName>
        <ecNumber evidence="1">2.7.1.72</ecNumber>
    </submittedName>
</protein>
<dbReference type="GO" id="GO:0019748">
    <property type="term" value="P:secondary metabolic process"/>
    <property type="evidence" value="ECO:0007669"/>
    <property type="project" value="InterPro"/>
</dbReference>
<dbReference type="RefSeq" id="WP_184579823.1">
    <property type="nucleotide sequence ID" value="NZ_JACHJL010000032.1"/>
</dbReference>
<dbReference type="GO" id="GO:0050300">
    <property type="term" value="F:aminoglycoside 6-kinase activity"/>
    <property type="evidence" value="ECO:0007669"/>
    <property type="project" value="UniProtKB-EC"/>
</dbReference>
<dbReference type="Proteomes" id="UP000588098">
    <property type="component" value="Unassembled WGS sequence"/>
</dbReference>
<evidence type="ECO:0000313" key="1">
    <source>
        <dbReference type="EMBL" id="MBB5940016.1"/>
    </source>
</evidence>
<evidence type="ECO:0000313" key="2">
    <source>
        <dbReference type="Proteomes" id="UP000588098"/>
    </source>
</evidence>
<dbReference type="InterPro" id="IPR006748">
    <property type="entry name" value="NH2Glyco/OHUrea_AB-resist_kin"/>
</dbReference>